<dbReference type="InterPro" id="IPR021243">
    <property type="entry name" value="DUF2804"/>
</dbReference>
<dbReference type="PANTHER" id="PTHR35868:SF3">
    <property type="entry name" value="DUF2804 DOMAIN-CONTAINING PROTEIN"/>
    <property type="match status" value="1"/>
</dbReference>
<protein>
    <submittedName>
        <fullName evidence="1">DUF2804 domain-containing protein</fullName>
    </submittedName>
</protein>
<dbReference type="EMBL" id="JBBMFA010000074">
    <property type="protein sequence ID" value="MEQ2519947.1"/>
    <property type="molecule type" value="Genomic_DNA"/>
</dbReference>
<accession>A0ABV1GE71</accession>
<name>A0ABV1GE71_9FIRM</name>
<evidence type="ECO:0000313" key="2">
    <source>
        <dbReference type="Proteomes" id="UP001477672"/>
    </source>
</evidence>
<comment type="caution">
    <text evidence="1">The sequence shown here is derived from an EMBL/GenBank/DDBJ whole genome shotgun (WGS) entry which is preliminary data.</text>
</comment>
<reference evidence="1 2" key="1">
    <citation type="submission" date="2024-03" db="EMBL/GenBank/DDBJ databases">
        <title>Human intestinal bacterial collection.</title>
        <authorList>
            <person name="Pauvert C."/>
            <person name="Hitch T.C.A."/>
            <person name="Clavel T."/>
        </authorList>
    </citation>
    <scope>NUCLEOTIDE SEQUENCE [LARGE SCALE GENOMIC DNA]</scope>
    <source>
        <strain evidence="1 2">CLA-JM-H11</strain>
    </source>
</reference>
<evidence type="ECO:0000313" key="1">
    <source>
        <dbReference type="EMBL" id="MEQ2519947.1"/>
    </source>
</evidence>
<dbReference type="PANTHER" id="PTHR35868">
    <property type="entry name" value="DUF2804 DOMAIN-CONTAINING PROTEIN-RELATED"/>
    <property type="match status" value="1"/>
</dbReference>
<sequence length="334" mass="38445">MEQQEITTPGPVLDQKGAIAPGYSRRAVRTYRRAEIRAPFYRIKEWDFYQASDGEKCIQFTYGHASYAGQVGVMLFDFQKGERIADISRLLALPFGRLHLPESAEEDSDVRYEKNGMLLRFKTQGDTRYLSFVTQDFEAELTLMRKNPNSIVVNVPFAESPTAFYYNQKINCMSACGYAKYKDKTYYFGEDAFGLLDWGRGVWPFHNEWYWSNGTGLLGDKLFGFNLGMGFGDTRAATENCLFYAGGFSKLGRVHFLLDKNDYMRPWLLRDEEGRLDLTLKPSYDRTTRTKALWVNNCCHQMFGRFYGTAVWEDGTVLHIDGLPAFAEHAVNNW</sequence>
<proteinExistence type="predicted"/>
<dbReference type="RefSeq" id="WP_349215378.1">
    <property type="nucleotide sequence ID" value="NZ_JBBMFA010000074.1"/>
</dbReference>
<gene>
    <name evidence="1" type="ORF">WMO24_05800</name>
</gene>
<dbReference type="Proteomes" id="UP001477672">
    <property type="component" value="Unassembled WGS sequence"/>
</dbReference>
<keyword evidence="2" id="KW-1185">Reference proteome</keyword>
<organism evidence="1 2">
    <name type="scientific">Ruthenibacterium intestinale</name>
    <dbReference type="NCBI Taxonomy" id="3133163"/>
    <lineage>
        <taxon>Bacteria</taxon>
        <taxon>Bacillati</taxon>
        <taxon>Bacillota</taxon>
        <taxon>Clostridia</taxon>
        <taxon>Eubacteriales</taxon>
        <taxon>Oscillospiraceae</taxon>
        <taxon>Ruthenibacterium</taxon>
    </lineage>
</organism>
<dbReference type="Pfam" id="PF10974">
    <property type="entry name" value="DUF2804"/>
    <property type="match status" value="1"/>
</dbReference>